<protein>
    <submittedName>
        <fullName evidence="5">AAA domain-containing protein</fullName>
    </submittedName>
</protein>
<evidence type="ECO:0000313" key="4">
    <source>
        <dbReference type="Proteomes" id="UP000046392"/>
    </source>
</evidence>
<evidence type="ECO:0000259" key="3">
    <source>
        <dbReference type="SMART" id="SM00382"/>
    </source>
</evidence>
<dbReference type="GO" id="GO:0005524">
    <property type="term" value="F:ATP binding"/>
    <property type="evidence" value="ECO:0007669"/>
    <property type="project" value="UniProtKB-KW"/>
</dbReference>
<reference evidence="5" key="1">
    <citation type="submission" date="2017-02" db="UniProtKB">
        <authorList>
            <consortium name="WormBaseParasite"/>
        </authorList>
    </citation>
    <scope>IDENTIFICATION</scope>
</reference>
<organism evidence="4 5">
    <name type="scientific">Strongyloides papillosus</name>
    <name type="common">Intestinal threadworm</name>
    <dbReference type="NCBI Taxonomy" id="174720"/>
    <lineage>
        <taxon>Eukaryota</taxon>
        <taxon>Metazoa</taxon>
        <taxon>Ecdysozoa</taxon>
        <taxon>Nematoda</taxon>
        <taxon>Chromadorea</taxon>
        <taxon>Rhabditida</taxon>
        <taxon>Tylenchina</taxon>
        <taxon>Panagrolaimomorpha</taxon>
        <taxon>Strongyloidoidea</taxon>
        <taxon>Strongyloididae</taxon>
        <taxon>Strongyloides</taxon>
    </lineage>
</organism>
<dbReference type="WBParaSite" id="SPAL_0001602600.1">
    <property type="protein sequence ID" value="SPAL_0001602600.1"/>
    <property type="gene ID" value="SPAL_0001602600"/>
</dbReference>
<dbReference type="Gene3D" id="1.10.8.60">
    <property type="match status" value="1"/>
</dbReference>
<accession>A0A0N5CDT2</accession>
<dbReference type="SUPFAM" id="SSF52540">
    <property type="entry name" value="P-loop containing nucleoside triphosphate hydrolases"/>
    <property type="match status" value="1"/>
</dbReference>
<evidence type="ECO:0000256" key="1">
    <source>
        <dbReference type="RuleBase" id="RU003651"/>
    </source>
</evidence>
<feature type="compositionally biased region" description="Basic residues" evidence="2">
    <location>
        <begin position="119"/>
        <end position="130"/>
    </location>
</feature>
<dbReference type="PANTHER" id="PTHR23074:SF83">
    <property type="entry name" value="VACUOLAR PROTEIN SORTING-ASSOCIATED PROTEIN 4A"/>
    <property type="match status" value="1"/>
</dbReference>
<dbReference type="SMART" id="SM00382">
    <property type="entry name" value="AAA"/>
    <property type="match status" value="1"/>
</dbReference>
<feature type="compositionally biased region" description="Basic and acidic residues" evidence="2">
    <location>
        <begin position="145"/>
        <end position="163"/>
    </location>
</feature>
<dbReference type="InterPro" id="IPR003593">
    <property type="entry name" value="AAA+_ATPase"/>
</dbReference>
<dbReference type="InterPro" id="IPR003960">
    <property type="entry name" value="ATPase_AAA_CS"/>
</dbReference>
<sequence length="463" mass="52136">MVAPVVKALEKDAVVERLKAGLLAEAVDHCGEVLALIKNRMPQPSDRENRSNFLKVYKDLKDVEELIAQFGKAITGNNNFICASDEECRCGLPNSPIRRLLPPIKKLTPKQRTTLRNARGIRKSRGKRPANKGLPAPVNIIGDAPKADNLEKGPEKPQERNDDFMSSVPADVADVLDACLSESHNTTTWDSVVGLDDVKRCLFLNVKVAPRFKNIFRGIRQSLRTFLLYGPPGTGKTLVGKALANECGRKFLMISPSIITSKWRGDSEKIIRYIFDMAAHFAPSVLFFDELDGFCMKRGTKTEHEASRRFMSEFLVRFEELNKSQEDVCLIGATNTPWDIDPAVMRRFDVRFLVPLPCLEARVGILKNCLFELDLDESFDFYRLAKLLEGYSASDIVKISRRASLRPVEEFFTTIDADAIDGVDFDSDPYLPVSESDFTFIISETPSTVTPEMMDMYEKYDLK</sequence>
<dbReference type="InterPro" id="IPR003959">
    <property type="entry name" value="ATPase_AAA_core"/>
</dbReference>
<proteinExistence type="inferred from homology"/>
<dbReference type="STRING" id="174720.A0A0N5CDT2"/>
<dbReference type="AlphaFoldDB" id="A0A0N5CDT2"/>
<feature type="region of interest" description="Disordered" evidence="2">
    <location>
        <begin position="113"/>
        <end position="164"/>
    </location>
</feature>
<feature type="domain" description="AAA+ ATPase" evidence="3">
    <location>
        <begin position="222"/>
        <end position="358"/>
    </location>
</feature>
<dbReference type="PROSITE" id="PS00674">
    <property type="entry name" value="AAA"/>
    <property type="match status" value="1"/>
</dbReference>
<dbReference type="InterPro" id="IPR050304">
    <property type="entry name" value="MT-severing_AAA_ATPase"/>
</dbReference>
<dbReference type="PANTHER" id="PTHR23074">
    <property type="entry name" value="AAA DOMAIN-CONTAINING"/>
    <property type="match status" value="1"/>
</dbReference>
<dbReference type="Gene3D" id="3.40.50.300">
    <property type="entry name" value="P-loop containing nucleotide triphosphate hydrolases"/>
    <property type="match status" value="1"/>
</dbReference>
<keyword evidence="1" id="KW-0547">Nucleotide-binding</keyword>
<dbReference type="GO" id="GO:0016887">
    <property type="term" value="F:ATP hydrolysis activity"/>
    <property type="evidence" value="ECO:0007669"/>
    <property type="project" value="InterPro"/>
</dbReference>
<dbReference type="Pfam" id="PF00004">
    <property type="entry name" value="AAA"/>
    <property type="match status" value="1"/>
</dbReference>
<comment type="similarity">
    <text evidence="1">Belongs to the AAA ATPase family.</text>
</comment>
<name>A0A0N5CDT2_STREA</name>
<evidence type="ECO:0000256" key="2">
    <source>
        <dbReference type="SAM" id="MobiDB-lite"/>
    </source>
</evidence>
<keyword evidence="4" id="KW-1185">Reference proteome</keyword>
<dbReference type="Proteomes" id="UP000046392">
    <property type="component" value="Unplaced"/>
</dbReference>
<keyword evidence="1" id="KW-0067">ATP-binding</keyword>
<evidence type="ECO:0000313" key="5">
    <source>
        <dbReference type="WBParaSite" id="SPAL_0001602600.1"/>
    </source>
</evidence>
<dbReference type="InterPro" id="IPR027417">
    <property type="entry name" value="P-loop_NTPase"/>
</dbReference>